<accession>A0ABS2DMC6</accession>
<protein>
    <submittedName>
        <fullName evidence="9">MFS transporter</fullName>
    </submittedName>
</protein>
<dbReference type="InterPro" id="IPR036259">
    <property type="entry name" value="MFS_trans_sf"/>
</dbReference>
<evidence type="ECO:0000259" key="8">
    <source>
        <dbReference type="PROSITE" id="PS50850"/>
    </source>
</evidence>
<dbReference type="PROSITE" id="PS50850">
    <property type="entry name" value="MFS"/>
    <property type="match status" value="1"/>
</dbReference>
<dbReference type="InterPro" id="IPR020846">
    <property type="entry name" value="MFS_dom"/>
</dbReference>
<feature type="transmembrane region" description="Helical" evidence="7">
    <location>
        <begin position="12"/>
        <end position="37"/>
    </location>
</feature>
<feature type="domain" description="Major facilitator superfamily (MFS) profile" evidence="8">
    <location>
        <begin position="1"/>
        <end position="405"/>
    </location>
</feature>
<keyword evidence="10" id="KW-1185">Reference proteome</keyword>
<feature type="transmembrane region" description="Helical" evidence="7">
    <location>
        <begin position="167"/>
        <end position="186"/>
    </location>
</feature>
<keyword evidence="4 7" id="KW-0812">Transmembrane</keyword>
<feature type="transmembrane region" description="Helical" evidence="7">
    <location>
        <begin position="293"/>
        <end position="309"/>
    </location>
</feature>
<dbReference type="RefSeq" id="WP_204205108.1">
    <property type="nucleotide sequence ID" value="NZ_JAFELM010000043.1"/>
</dbReference>
<keyword evidence="5 7" id="KW-1133">Transmembrane helix</keyword>
<feature type="transmembrane region" description="Helical" evidence="7">
    <location>
        <begin position="315"/>
        <end position="331"/>
    </location>
</feature>
<evidence type="ECO:0000313" key="10">
    <source>
        <dbReference type="Proteomes" id="UP001518925"/>
    </source>
</evidence>
<organism evidence="9 10">
    <name type="scientific">Bacillus suaedaesalsae</name>
    <dbReference type="NCBI Taxonomy" id="2810349"/>
    <lineage>
        <taxon>Bacteria</taxon>
        <taxon>Bacillati</taxon>
        <taxon>Bacillota</taxon>
        <taxon>Bacilli</taxon>
        <taxon>Bacillales</taxon>
        <taxon>Bacillaceae</taxon>
        <taxon>Bacillus</taxon>
    </lineage>
</organism>
<gene>
    <name evidence="9" type="ORF">JR050_18405</name>
</gene>
<evidence type="ECO:0000256" key="1">
    <source>
        <dbReference type="ARBA" id="ARBA00004651"/>
    </source>
</evidence>
<dbReference type="InterPro" id="IPR050171">
    <property type="entry name" value="MFS_Transporters"/>
</dbReference>
<keyword evidence="2" id="KW-0813">Transport</keyword>
<reference evidence="9 10" key="1">
    <citation type="submission" date="2021-02" db="EMBL/GenBank/DDBJ databases">
        <title>Bacillus sp. RD4P76, an endophyte from a halophyte.</title>
        <authorList>
            <person name="Sun J.-Q."/>
        </authorList>
    </citation>
    <scope>NUCLEOTIDE SEQUENCE [LARGE SCALE GENOMIC DNA]</scope>
    <source>
        <strain evidence="9 10">RD4P76</strain>
    </source>
</reference>
<feature type="transmembrane region" description="Helical" evidence="7">
    <location>
        <begin position="352"/>
        <end position="373"/>
    </location>
</feature>
<evidence type="ECO:0000256" key="4">
    <source>
        <dbReference type="ARBA" id="ARBA00022692"/>
    </source>
</evidence>
<dbReference type="PANTHER" id="PTHR23517">
    <property type="entry name" value="RESISTANCE PROTEIN MDTM, PUTATIVE-RELATED-RELATED"/>
    <property type="match status" value="1"/>
</dbReference>
<dbReference type="Proteomes" id="UP001518925">
    <property type="component" value="Unassembled WGS sequence"/>
</dbReference>
<evidence type="ECO:0000256" key="3">
    <source>
        <dbReference type="ARBA" id="ARBA00022475"/>
    </source>
</evidence>
<keyword evidence="3" id="KW-1003">Cell membrane</keyword>
<feature type="transmembrane region" description="Helical" evidence="7">
    <location>
        <begin position="140"/>
        <end position="161"/>
    </location>
</feature>
<keyword evidence="6 7" id="KW-0472">Membrane</keyword>
<dbReference type="SUPFAM" id="SSF103473">
    <property type="entry name" value="MFS general substrate transporter"/>
    <property type="match status" value="1"/>
</dbReference>
<feature type="transmembrane region" description="Helical" evidence="7">
    <location>
        <begin position="74"/>
        <end position="92"/>
    </location>
</feature>
<evidence type="ECO:0000256" key="6">
    <source>
        <dbReference type="ARBA" id="ARBA00023136"/>
    </source>
</evidence>
<comment type="subcellular location">
    <subcellularLocation>
        <location evidence="1">Cell membrane</location>
        <topology evidence="1">Multi-pass membrane protein</topology>
    </subcellularLocation>
</comment>
<feature type="transmembrane region" description="Helical" evidence="7">
    <location>
        <begin position="43"/>
        <end position="62"/>
    </location>
</feature>
<evidence type="ECO:0000256" key="7">
    <source>
        <dbReference type="SAM" id="Phobius"/>
    </source>
</evidence>
<comment type="caution">
    <text evidence="9">The sequence shown here is derived from an EMBL/GenBank/DDBJ whole genome shotgun (WGS) entry which is preliminary data.</text>
</comment>
<dbReference type="PROSITE" id="PS00216">
    <property type="entry name" value="SUGAR_TRANSPORT_1"/>
    <property type="match status" value="1"/>
</dbReference>
<feature type="transmembrane region" description="Helical" evidence="7">
    <location>
        <begin position="218"/>
        <end position="240"/>
    </location>
</feature>
<dbReference type="PANTHER" id="PTHR23517:SF3">
    <property type="entry name" value="INTEGRAL MEMBRANE TRANSPORT PROTEIN"/>
    <property type="match status" value="1"/>
</dbReference>
<dbReference type="Gene3D" id="1.20.1250.20">
    <property type="entry name" value="MFS general substrate transporter like domains"/>
    <property type="match status" value="2"/>
</dbReference>
<evidence type="ECO:0000256" key="2">
    <source>
        <dbReference type="ARBA" id="ARBA00022448"/>
    </source>
</evidence>
<feature type="transmembrane region" description="Helical" evidence="7">
    <location>
        <begin position="104"/>
        <end position="128"/>
    </location>
</feature>
<dbReference type="CDD" id="cd17329">
    <property type="entry name" value="MFS_MdtH_MDR_like"/>
    <property type="match status" value="1"/>
</dbReference>
<dbReference type="EMBL" id="JAFELM010000043">
    <property type="protein sequence ID" value="MBM6619639.1"/>
    <property type="molecule type" value="Genomic_DNA"/>
</dbReference>
<evidence type="ECO:0000256" key="5">
    <source>
        <dbReference type="ARBA" id="ARBA00022989"/>
    </source>
</evidence>
<evidence type="ECO:0000313" key="9">
    <source>
        <dbReference type="EMBL" id="MBM6619639.1"/>
    </source>
</evidence>
<feature type="transmembrane region" description="Helical" evidence="7">
    <location>
        <begin position="379"/>
        <end position="401"/>
    </location>
</feature>
<dbReference type="InterPro" id="IPR005829">
    <property type="entry name" value="Sugar_transporter_CS"/>
</dbReference>
<proteinExistence type="predicted"/>
<name>A0ABS2DMC6_9BACI</name>
<feature type="transmembrane region" description="Helical" evidence="7">
    <location>
        <begin position="260"/>
        <end position="281"/>
    </location>
</feature>
<sequence>MKFRDFHINIKIRIVETFLSRMVGGMVFPFMAIYLASHFSAKVTGMLLLLNVVIGAAVNFLGGYIADKYGRKKIMAFAEVLRFLAFATMAVANSPWLELPVLTYLMMTVNSICWGLAGPANQAMLIDVSSPEQRKLMYSITYWASNLSIALGGIIGGIFFKEYLFELFTAVAFSAFIIALMVLFLIKESYVPKATETKTSFSPLEMFRSYKTVVQDKLFVLFILSHLLIISLEMNLTNYIGIRLSNDMPVQPFFNWNIDGVAMLGILRTENTILVALTSLFAVKLISSFKDRNVILLGSTTFVIGYAIIAYSNNIWLLFICMILATVGEVIRVPVEQSYLASIPPDDQRSSYMALNGLTFNGSMMIASLFVTLSAFLPSLWMAVLALAVGLTGVAILIKIIPGLEERRAIREKQHSQSA</sequence>
<dbReference type="InterPro" id="IPR011701">
    <property type="entry name" value="MFS"/>
</dbReference>
<dbReference type="Pfam" id="PF07690">
    <property type="entry name" value="MFS_1"/>
    <property type="match status" value="2"/>
</dbReference>